<protein>
    <recommendedName>
        <fullName evidence="7">Chitin-binding type-2 domain-containing protein</fullName>
    </recommendedName>
</protein>
<feature type="compositionally biased region" description="Low complexity" evidence="6">
    <location>
        <begin position="104"/>
        <end position="114"/>
    </location>
</feature>
<feature type="domain" description="Chitin-binding type-2" evidence="7">
    <location>
        <begin position="4"/>
        <end position="62"/>
    </location>
</feature>
<keyword evidence="3" id="KW-0677">Repeat</keyword>
<dbReference type="PANTHER" id="PTHR23301:SF0">
    <property type="entry name" value="CHITIN-BINDING TYPE-2 DOMAIN-CONTAINING PROTEIN-RELATED"/>
    <property type="match status" value="1"/>
</dbReference>
<evidence type="ECO:0000256" key="1">
    <source>
        <dbReference type="ARBA" id="ARBA00022669"/>
    </source>
</evidence>
<dbReference type="PROSITE" id="PS50940">
    <property type="entry name" value="CHIT_BIND_II"/>
    <property type="match status" value="4"/>
</dbReference>
<feature type="domain" description="Chitin-binding type-2" evidence="7">
    <location>
        <begin position="350"/>
        <end position="407"/>
    </location>
</feature>
<feature type="compositionally biased region" description="Low complexity" evidence="6">
    <location>
        <begin position="133"/>
        <end position="169"/>
    </location>
</feature>
<evidence type="ECO:0000256" key="3">
    <source>
        <dbReference type="ARBA" id="ARBA00022737"/>
    </source>
</evidence>
<evidence type="ECO:0000256" key="4">
    <source>
        <dbReference type="ARBA" id="ARBA00023157"/>
    </source>
</evidence>
<dbReference type="SUPFAM" id="SSF57625">
    <property type="entry name" value="Invertebrate chitin-binding proteins"/>
    <property type="match status" value="5"/>
</dbReference>
<evidence type="ECO:0000256" key="2">
    <source>
        <dbReference type="ARBA" id="ARBA00022729"/>
    </source>
</evidence>
<dbReference type="AlphaFoldDB" id="A0AAD4K4N2"/>
<dbReference type="Gene3D" id="2.170.140.10">
    <property type="entry name" value="Chitin binding domain"/>
    <property type="match status" value="4"/>
</dbReference>
<dbReference type="InterPro" id="IPR036508">
    <property type="entry name" value="Chitin-bd_dom_sf"/>
</dbReference>
<organism evidence="8 9">
    <name type="scientific">Drosophila rubida</name>
    <dbReference type="NCBI Taxonomy" id="30044"/>
    <lineage>
        <taxon>Eukaryota</taxon>
        <taxon>Metazoa</taxon>
        <taxon>Ecdysozoa</taxon>
        <taxon>Arthropoda</taxon>
        <taxon>Hexapoda</taxon>
        <taxon>Insecta</taxon>
        <taxon>Pterygota</taxon>
        <taxon>Neoptera</taxon>
        <taxon>Endopterygota</taxon>
        <taxon>Diptera</taxon>
        <taxon>Brachycera</taxon>
        <taxon>Muscomorpha</taxon>
        <taxon>Ephydroidea</taxon>
        <taxon>Drosophilidae</taxon>
        <taxon>Drosophila</taxon>
    </lineage>
</organism>
<accession>A0AAD4K4N2</accession>
<feature type="non-terminal residue" evidence="8">
    <location>
        <position position="1"/>
    </location>
</feature>
<dbReference type="InterPro" id="IPR051940">
    <property type="entry name" value="Chitin_bind-dev_reg"/>
</dbReference>
<dbReference type="InterPro" id="IPR002557">
    <property type="entry name" value="Chitin-bd_dom"/>
</dbReference>
<name>A0AAD4K4N2_9MUSC</name>
<dbReference type="Proteomes" id="UP001200034">
    <property type="component" value="Unassembled WGS sequence"/>
</dbReference>
<evidence type="ECO:0000259" key="7">
    <source>
        <dbReference type="PROSITE" id="PS50940"/>
    </source>
</evidence>
<dbReference type="GO" id="GO:0005576">
    <property type="term" value="C:extracellular region"/>
    <property type="evidence" value="ECO:0007669"/>
    <property type="project" value="InterPro"/>
</dbReference>
<dbReference type="EMBL" id="JAJJHW010002585">
    <property type="protein sequence ID" value="KAH8372296.1"/>
    <property type="molecule type" value="Genomic_DNA"/>
</dbReference>
<evidence type="ECO:0000313" key="9">
    <source>
        <dbReference type="Proteomes" id="UP001200034"/>
    </source>
</evidence>
<feature type="region of interest" description="Disordered" evidence="6">
    <location>
        <begin position="90"/>
        <end position="175"/>
    </location>
</feature>
<dbReference type="SMART" id="SM00494">
    <property type="entry name" value="ChtBD2"/>
    <property type="match status" value="5"/>
</dbReference>
<keyword evidence="9" id="KW-1185">Reference proteome</keyword>
<evidence type="ECO:0000256" key="6">
    <source>
        <dbReference type="SAM" id="MobiDB-lite"/>
    </source>
</evidence>
<keyword evidence="1" id="KW-0147">Chitin-binding</keyword>
<sequence>AEWSDICAYEEDGSRLPLPLDCKRFVLCLGREVAAIGSCPRGLHFNRQLGECDFQWRADCSGLSLYANAGDADEDCVCTCCAEECKSSELGESTTPCYPEEETTNAGETTAVTEITPDSSTDSTFDGGETTIRSSTSAPSTGSTARPSTASTTSGPGTGSTSSTTASTPGDQQVPSYCSDKRPNCASQADGARVPVDGVCTSYFQCSHGCCYEQLCPGGLYFDPTTQECNYFWAVDCVPNDNEDAAGGEITGPSGTTCSDQSVCAGQRDGRMFANPESNGYFVCQCQCPIAMPCDANTKFNETAQVCDWDRSAPSAVGVACPDGLVYNATTDECDYAEGYVPEVQCSNDVTLCQGQPEGTLFPVEGVCNQFYKCNFNCAVEQNCPDNLIYDEAKEICDYPQNVECKWPYTPPSGPNAGPSGISCDRNGRCLGQREGTYLPSLTSCSAYAVCQCECEVEMQCPINLYWDQSILTCNYADKVTCTL</sequence>
<feature type="domain" description="Chitin-binding type-2" evidence="7">
    <location>
        <begin position="182"/>
        <end position="239"/>
    </location>
</feature>
<dbReference type="Pfam" id="PF01607">
    <property type="entry name" value="CBM_14"/>
    <property type="match status" value="5"/>
</dbReference>
<keyword evidence="4" id="KW-1015">Disulfide bond</keyword>
<gene>
    <name evidence="8" type="ORF">KR093_010970</name>
</gene>
<dbReference type="PANTHER" id="PTHR23301">
    <property type="entry name" value="CHITIN BINDING PERITROPHIN-A"/>
    <property type="match status" value="1"/>
</dbReference>
<evidence type="ECO:0000313" key="8">
    <source>
        <dbReference type="EMBL" id="KAH8372296.1"/>
    </source>
</evidence>
<keyword evidence="5" id="KW-0325">Glycoprotein</keyword>
<comment type="caution">
    <text evidence="8">The sequence shown here is derived from an EMBL/GenBank/DDBJ whole genome shotgun (WGS) entry which is preliminary data.</text>
</comment>
<evidence type="ECO:0000256" key="5">
    <source>
        <dbReference type="ARBA" id="ARBA00023180"/>
    </source>
</evidence>
<proteinExistence type="predicted"/>
<feature type="domain" description="Chitin-binding type-2" evidence="7">
    <location>
        <begin position="427"/>
        <end position="484"/>
    </location>
</feature>
<dbReference type="GO" id="GO:0008061">
    <property type="term" value="F:chitin binding"/>
    <property type="evidence" value="ECO:0007669"/>
    <property type="project" value="UniProtKB-KW"/>
</dbReference>
<keyword evidence="2" id="KW-0732">Signal</keyword>
<reference evidence="8" key="1">
    <citation type="journal article" date="2021" name="Mol. Ecol. Resour.">
        <title>Phylogenomic analyses of the genus Drosophila reveals genomic signals of climate adaptation.</title>
        <authorList>
            <person name="Li F."/>
            <person name="Rane R.V."/>
            <person name="Luria V."/>
            <person name="Xiong Z."/>
            <person name="Chen J."/>
            <person name="Li Z."/>
            <person name="Catullo R.A."/>
            <person name="Griffin P.C."/>
            <person name="Schiffer M."/>
            <person name="Pearce S."/>
            <person name="Lee S.F."/>
            <person name="McElroy K."/>
            <person name="Stocker A."/>
            <person name="Shirriffs J."/>
            <person name="Cockerell F."/>
            <person name="Coppin C."/>
            <person name="Sgro C.M."/>
            <person name="Karger A."/>
            <person name="Cain J.W."/>
            <person name="Weber J.A."/>
            <person name="Santpere G."/>
            <person name="Kirschner M.W."/>
            <person name="Hoffmann A.A."/>
            <person name="Oakeshott J.G."/>
            <person name="Zhang G."/>
        </authorList>
    </citation>
    <scope>NUCLEOTIDE SEQUENCE</scope>
    <source>
        <strain evidence="8">BGI-SZ-2011g</strain>
    </source>
</reference>